<keyword evidence="2" id="KW-1185">Reference proteome</keyword>
<comment type="caution">
    <text evidence="1">The sequence shown here is derived from an EMBL/GenBank/DDBJ whole genome shotgun (WGS) entry which is preliminary data.</text>
</comment>
<protein>
    <submittedName>
        <fullName evidence="1">Uncharacterized protein</fullName>
    </submittedName>
</protein>
<dbReference type="Proteomes" id="UP000654947">
    <property type="component" value="Unassembled WGS sequence"/>
</dbReference>
<name>A0A918XEV6_9ACTN</name>
<proteinExistence type="predicted"/>
<dbReference type="RefSeq" id="WP_193518145.1">
    <property type="nucleotide sequence ID" value="NZ_BMXL01000015.1"/>
</dbReference>
<evidence type="ECO:0000313" key="2">
    <source>
        <dbReference type="Proteomes" id="UP000654947"/>
    </source>
</evidence>
<evidence type="ECO:0000313" key="1">
    <source>
        <dbReference type="EMBL" id="GHD28960.1"/>
    </source>
</evidence>
<sequence>MNGLLYRGLFDDAALFPPGNAPLGQALHEHRNHRDGHRAQYVGPFLVPDARVAELRTLLDREEGDHAPLATVVTVPGGAEAVPGAVAAAQQARLHLVGLEVAAEPGGIAAVTEALDRHLPAGVRAYVEISRQGRVPDDLAALAGSGHRAKFRTGGVVARAHPGEAELAVNLHAAVGSGLSFKCTAGLHHAVRHTTPEGFEQHGFLNVLLATAALLEGATAADAEAVLAERAGPALAAAASRLPDERSERVRETFHSFGTCSITEPLEDLVVLGELPATTS</sequence>
<accession>A0A918XEV6</accession>
<gene>
    <name evidence="1" type="ORF">GCM10007147_29310</name>
</gene>
<reference evidence="1 2" key="1">
    <citation type="journal article" date="2014" name="Int. J. Syst. Evol. Microbiol.">
        <title>Complete genome sequence of Corynebacterium casei LMG S-19264T (=DSM 44701T), isolated from a smear-ripened cheese.</title>
        <authorList>
            <consortium name="US DOE Joint Genome Institute (JGI-PGF)"/>
            <person name="Walter F."/>
            <person name="Albersmeier A."/>
            <person name="Kalinowski J."/>
            <person name="Ruckert C."/>
        </authorList>
    </citation>
    <scope>NUCLEOTIDE SEQUENCE [LARGE SCALE GENOMIC DNA]</scope>
    <source>
        <strain evidence="1 2">KCTC 19473</strain>
    </source>
</reference>
<dbReference type="EMBL" id="BMXL01000015">
    <property type="protein sequence ID" value="GHD28960.1"/>
    <property type="molecule type" value="Genomic_DNA"/>
</dbReference>
<organism evidence="1 2">
    <name type="scientific">Nocardiopsis kunsanensis</name>
    <dbReference type="NCBI Taxonomy" id="141693"/>
    <lineage>
        <taxon>Bacteria</taxon>
        <taxon>Bacillati</taxon>
        <taxon>Actinomycetota</taxon>
        <taxon>Actinomycetes</taxon>
        <taxon>Streptosporangiales</taxon>
        <taxon>Nocardiopsidaceae</taxon>
        <taxon>Nocardiopsis</taxon>
    </lineage>
</organism>
<dbReference type="AlphaFoldDB" id="A0A918XEV6"/>